<dbReference type="Pfam" id="PF13646">
    <property type="entry name" value="HEAT_2"/>
    <property type="match status" value="1"/>
</dbReference>
<reference evidence="1 2" key="1">
    <citation type="submission" date="2020-10" db="EMBL/GenBank/DDBJ databases">
        <title>Complete genome sequence of Paludibaculum fermentans P105T, a facultatively anaerobic acidobacterium capable of dissimilatory Fe(III) reduction.</title>
        <authorList>
            <person name="Dedysh S.N."/>
            <person name="Beletsky A.V."/>
            <person name="Kulichevskaya I.S."/>
            <person name="Mardanov A.V."/>
            <person name="Ravin N.V."/>
        </authorList>
    </citation>
    <scope>NUCLEOTIDE SEQUENCE [LARGE SCALE GENOMIC DNA]</scope>
    <source>
        <strain evidence="1 2">P105</strain>
    </source>
</reference>
<evidence type="ECO:0000313" key="2">
    <source>
        <dbReference type="Proteomes" id="UP000593892"/>
    </source>
</evidence>
<dbReference type="SUPFAM" id="SSF48371">
    <property type="entry name" value="ARM repeat"/>
    <property type="match status" value="1"/>
</dbReference>
<dbReference type="EMBL" id="CP063849">
    <property type="protein sequence ID" value="QOY88307.1"/>
    <property type="molecule type" value="Genomic_DNA"/>
</dbReference>
<dbReference type="InterPro" id="IPR016024">
    <property type="entry name" value="ARM-type_fold"/>
</dbReference>
<organism evidence="1 2">
    <name type="scientific">Paludibaculum fermentans</name>
    <dbReference type="NCBI Taxonomy" id="1473598"/>
    <lineage>
        <taxon>Bacteria</taxon>
        <taxon>Pseudomonadati</taxon>
        <taxon>Acidobacteriota</taxon>
        <taxon>Terriglobia</taxon>
        <taxon>Bryobacterales</taxon>
        <taxon>Bryobacteraceae</taxon>
        <taxon>Paludibaculum</taxon>
    </lineage>
</organism>
<name>A0A7S7NR65_PALFE</name>
<dbReference type="RefSeq" id="WP_194449970.1">
    <property type="nucleotide sequence ID" value="NZ_CP063849.1"/>
</dbReference>
<dbReference type="Gene3D" id="1.25.10.10">
    <property type="entry name" value="Leucine-rich Repeat Variant"/>
    <property type="match status" value="1"/>
</dbReference>
<evidence type="ECO:0000313" key="1">
    <source>
        <dbReference type="EMBL" id="QOY88307.1"/>
    </source>
</evidence>
<dbReference type="KEGG" id="pfer:IRI77_37185"/>
<sequence>MAALLSTLAQGQSARVRIGAIEFFGASGRDIAALRAALPLREGTEVDAREMNDLVARMRATTKAADVAVVCCERQSAEESWTIFIGWPDGPGEGFRYAQGPRAKLRLPAEGLNLAQVSWAVWQEAQSAGLSENGKPSSDLDNKLRATELAIRQYTMRHVEELRRILRTSSDAQHRAIAAHFLSYGRRSRAVVSTLAGACHDQDEGVRDNAARSLMVLMRTDMRVSAWVPAADFVAMLHSGHWSDRQRAAVLLLHLSAENNPKLLSEIRGRAWPVLLEMARWRGADQAGPARQLLGRAGGLDEPRLQALLRGGNVDALLEAVATIH</sequence>
<proteinExistence type="predicted"/>
<dbReference type="Proteomes" id="UP000593892">
    <property type="component" value="Chromosome"/>
</dbReference>
<accession>A0A7S7NR65</accession>
<dbReference type="InterPro" id="IPR011989">
    <property type="entry name" value="ARM-like"/>
</dbReference>
<gene>
    <name evidence="1" type="ORF">IRI77_37185</name>
</gene>
<keyword evidence="2" id="KW-1185">Reference proteome</keyword>
<dbReference type="AlphaFoldDB" id="A0A7S7NR65"/>
<protein>
    <submittedName>
        <fullName evidence="1">Uncharacterized protein</fullName>
    </submittedName>
</protein>